<dbReference type="InterPro" id="IPR035956">
    <property type="entry name" value="RimP_N_sf"/>
</dbReference>
<dbReference type="EMBL" id="FQZT01000010">
    <property type="protein sequence ID" value="SHJ58377.1"/>
    <property type="molecule type" value="Genomic_DNA"/>
</dbReference>
<comment type="similarity">
    <text evidence="3">Belongs to the RimP family.</text>
</comment>
<dbReference type="PANTHER" id="PTHR33867">
    <property type="entry name" value="RIBOSOME MATURATION FACTOR RIMP"/>
    <property type="match status" value="1"/>
</dbReference>
<organism evidence="6 7">
    <name type="scientific">Malonomonas rubra DSM 5091</name>
    <dbReference type="NCBI Taxonomy" id="1122189"/>
    <lineage>
        <taxon>Bacteria</taxon>
        <taxon>Pseudomonadati</taxon>
        <taxon>Thermodesulfobacteriota</taxon>
        <taxon>Desulfuromonadia</taxon>
        <taxon>Desulfuromonadales</taxon>
        <taxon>Geopsychrobacteraceae</taxon>
        <taxon>Malonomonas</taxon>
    </lineage>
</organism>
<reference evidence="6 7" key="1">
    <citation type="submission" date="2016-11" db="EMBL/GenBank/DDBJ databases">
        <authorList>
            <person name="Jaros S."/>
            <person name="Januszkiewicz K."/>
            <person name="Wedrychowicz H."/>
        </authorList>
    </citation>
    <scope>NUCLEOTIDE SEQUENCE [LARGE SCALE GENOMIC DNA]</scope>
    <source>
        <strain evidence="6 7">DSM 5091</strain>
    </source>
</reference>
<dbReference type="GO" id="GO:0005829">
    <property type="term" value="C:cytosol"/>
    <property type="evidence" value="ECO:0007669"/>
    <property type="project" value="TreeGrafter"/>
</dbReference>
<accession>A0A1M6KHI4</accession>
<gene>
    <name evidence="3" type="primary">rimP</name>
    <name evidence="6" type="ORF">SAMN02745165_02719</name>
</gene>
<comment type="function">
    <text evidence="3">Required for maturation of 30S ribosomal subunits.</text>
</comment>
<dbReference type="InterPro" id="IPR036847">
    <property type="entry name" value="RimP_C_sf"/>
</dbReference>
<evidence type="ECO:0000313" key="7">
    <source>
        <dbReference type="Proteomes" id="UP000184171"/>
    </source>
</evidence>
<protein>
    <recommendedName>
        <fullName evidence="3">Ribosome maturation factor RimP</fullName>
    </recommendedName>
</protein>
<dbReference type="SUPFAM" id="SSF75420">
    <property type="entry name" value="YhbC-like, N-terminal domain"/>
    <property type="match status" value="1"/>
</dbReference>
<evidence type="ECO:0000256" key="1">
    <source>
        <dbReference type="ARBA" id="ARBA00022490"/>
    </source>
</evidence>
<dbReference type="Gene3D" id="3.30.300.70">
    <property type="entry name" value="RimP-like superfamily, N-terminal"/>
    <property type="match status" value="1"/>
</dbReference>
<feature type="domain" description="Ribosome maturation factor RimP N-terminal" evidence="4">
    <location>
        <begin position="11"/>
        <end position="83"/>
    </location>
</feature>
<feature type="domain" description="Ribosome maturation factor RimP C-terminal" evidence="5">
    <location>
        <begin position="86"/>
        <end position="160"/>
    </location>
</feature>
<proteinExistence type="inferred from homology"/>
<dbReference type="InterPro" id="IPR028998">
    <property type="entry name" value="RimP_C"/>
</dbReference>
<dbReference type="Gene3D" id="2.30.30.180">
    <property type="entry name" value="Ribosome maturation factor RimP, C-terminal domain"/>
    <property type="match status" value="1"/>
</dbReference>
<dbReference type="HAMAP" id="MF_01077">
    <property type="entry name" value="RimP"/>
    <property type="match status" value="1"/>
</dbReference>
<evidence type="ECO:0000256" key="3">
    <source>
        <dbReference type="HAMAP-Rule" id="MF_01077"/>
    </source>
</evidence>
<dbReference type="Pfam" id="PF02576">
    <property type="entry name" value="RimP_N"/>
    <property type="match status" value="1"/>
</dbReference>
<evidence type="ECO:0000259" key="5">
    <source>
        <dbReference type="Pfam" id="PF17384"/>
    </source>
</evidence>
<keyword evidence="7" id="KW-1185">Reference proteome</keyword>
<name>A0A1M6KHI4_MALRU</name>
<dbReference type="InterPro" id="IPR003728">
    <property type="entry name" value="Ribosome_maturation_RimP"/>
</dbReference>
<keyword evidence="1 3" id="KW-0963">Cytoplasm</keyword>
<dbReference type="SUPFAM" id="SSF74942">
    <property type="entry name" value="YhbC-like, C-terminal domain"/>
    <property type="match status" value="1"/>
</dbReference>
<dbReference type="GO" id="GO:0000028">
    <property type="term" value="P:ribosomal small subunit assembly"/>
    <property type="evidence" value="ECO:0007669"/>
    <property type="project" value="TreeGrafter"/>
</dbReference>
<dbReference type="PANTHER" id="PTHR33867:SF1">
    <property type="entry name" value="RIBOSOME MATURATION FACTOR RIMP"/>
    <property type="match status" value="1"/>
</dbReference>
<keyword evidence="2 3" id="KW-0690">Ribosome biogenesis</keyword>
<evidence type="ECO:0000259" key="4">
    <source>
        <dbReference type="Pfam" id="PF02576"/>
    </source>
</evidence>
<sequence length="160" mass="17798">MAQIVEQVELLVQPILDDLGLELVDLEYQREGRGWVLRFYLDKEGGITLDQCAEASREISAILDVEDVIGTAYNLEVSSPGLDRPLKKAKDFDRFAGQNVKIKTVVACDPDGRGRNRKSFTGTLDGMAGADVVVTLKEKNAVQVKIPLDQIERANLEYEF</sequence>
<evidence type="ECO:0000313" key="6">
    <source>
        <dbReference type="EMBL" id="SHJ58377.1"/>
    </source>
</evidence>
<dbReference type="STRING" id="1122189.SAMN02745165_02719"/>
<dbReference type="Proteomes" id="UP000184171">
    <property type="component" value="Unassembled WGS sequence"/>
</dbReference>
<dbReference type="CDD" id="cd01734">
    <property type="entry name" value="YlxS_C"/>
    <property type="match status" value="1"/>
</dbReference>
<dbReference type="FunFam" id="3.30.300.70:FF:000001">
    <property type="entry name" value="Ribosome maturation factor RimP"/>
    <property type="match status" value="1"/>
</dbReference>
<dbReference type="InterPro" id="IPR028989">
    <property type="entry name" value="RimP_N"/>
</dbReference>
<dbReference type="Pfam" id="PF17384">
    <property type="entry name" value="DUF150_C"/>
    <property type="match status" value="1"/>
</dbReference>
<comment type="subcellular location">
    <subcellularLocation>
        <location evidence="3">Cytoplasm</location>
    </subcellularLocation>
</comment>
<dbReference type="AlphaFoldDB" id="A0A1M6KHI4"/>
<dbReference type="GO" id="GO:0006412">
    <property type="term" value="P:translation"/>
    <property type="evidence" value="ECO:0007669"/>
    <property type="project" value="TreeGrafter"/>
</dbReference>
<evidence type="ECO:0000256" key="2">
    <source>
        <dbReference type="ARBA" id="ARBA00022517"/>
    </source>
</evidence>